<dbReference type="NCBIfam" id="NF033707">
    <property type="entry name" value="T9SS_sortase"/>
    <property type="match status" value="1"/>
</dbReference>
<gene>
    <name evidence="3" type="primary">porU</name>
    <name evidence="3" type="ORF">VB248_00830</name>
</gene>
<dbReference type="Gene3D" id="2.60.40.4070">
    <property type="match status" value="1"/>
</dbReference>
<sequence>MKISIALKKIVQNSFILLLLILNLQNGYAQNSVLAKGNWIKIGLLNTGVYRLDAAFLQKNGFDLSTINPQNIKLYGNGGTMLPQSNRTSRPNDLIENRIFIEGENDGKFDSQDYILFYGQSSHAINLDSTNRTFKHQVNLYSDTTFYFLTLADTKGLRVQNQASLNATQNISVYDDYVFHEVDQKNILAQAPFAGSGREWFGEEFASSKTQDFTFDLPGIVANTSIKFRCSLAAAAYGQTAMLLKANEQSLGSIPLTAISTDRYDYKGTLASQSFDISSNNFVNTSSVKVSLTYDLKSLTYGSSYLNFLSIQAKRTLKLYNQQSSFRSIESLNFPSVNFVLEKPNVDFRIWDISNPQEPLNQTYSTQNQQVVFGVASKTLKEFIIFSNQDFLVPVSTHKVNNQNLHNVEVPDLVIVSASKLKSEAERLANFRKINDQLSVLVVSPEEIYNEFASGRQDVSAIRDFMKYLYQKNPQKIKYLLLFGDASFDYKKRITVIGDEIKSIYIPTYESRESLHPIFSFSSDDYFGFLEENEGEWIENQAGNHTLDIGVGRLPVKTLDEAQVVVDKLLNYGTNQNTLGQWRNKVTFVADDGDANIHQQDADAFATMVNASFPAYQTDKVYLDAYPLISLPEGQRSPLANSALNQAFQQGSLIVNYNGHGAESGWTDEQILTLQDIENWTNFNNLPLMLTATCQFGRFDDPNQVSGAELSILNPNGGAIALLTTARPVYQNTNYFINQAFYEAVFKPINGKMPRLGEVMIQTKNNSLQGVLNRNFSLLGDPSMTLAYPNYEAVVVKMNGKEPFDTLKAQSTVKLEGEIRYFQTNNKMSTFNGKALIKVYDKEKLLSTKGNKGAKFTYEAYENLLFKGEVSVQNGSFTCTLVVPKDINYQFGKGKIMIYAQSTDATSDALGVLMPVVGGAANVVQVDNTPPAVQVFMDNENFVGGGSTNSNPLFIANVSDENGINLATDGLGHELMLTLDDTLKVNMNQYFIYQKDSYQKGQIKYSFQNLSEGPHRVKLKVWDTNNNATEVSLGFNVNSENEQKLENVVCYPNPFSSKTTFSFEHSQVGDDFVVNIEVFDSFGRLVKQIEENFYQVNSPFNKISWNLEEDSISKVTTGNYFYRIFVKSLKTTYQASGSGKLIYVK</sequence>
<dbReference type="Gene3D" id="3.40.50.10390">
    <property type="entry name" value="Gingipain r, domain 1"/>
    <property type="match status" value="1"/>
</dbReference>
<evidence type="ECO:0000313" key="3">
    <source>
        <dbReference type="EMBL" id="MEA5137652.1"/>
    </source>
</evidence>
<name>A0ABU5Q4W5_9BACT</name>
<dbReference type="Pfam" id="PF01364">
    <property type="entry name" value="Peptidase_C25"/>
    <property type="match status" value="1"/>
</dbReference>
<dbReference type="CDD" id="cd02258">
    <property type="entry name" value="Peptidase_C25_N"/>
    <property type="match status" value="1"/>
</dbReference>
<dbReference type="SUPFAM" id="SSF52129">
    <property type="entry name" value="Caspase-like"/>
    <property type="match status" value="1"/>
</dbReference>
<dbReference type="Proteomes" id="UP001302949">
    <property type="component" value="Unassembled WGS sequence"/>
</dbReference>
<evidence type="ECO:0000256" key="1">
    <source>
        <dbReference type="ARBA" id="ARBA00022729"/>
    </source>
</evidence>
<organism evidence="3 4">
    <name type="scientific">Arcicella rigui</name>
    <dbReference type="NCBI Taxonomy" id="797020"/>
    <lineage>
        <taxon>Bacteria</taxon>
        <taxon>Pseudomonadati</taxon>
        <taxon>Bacteroidota</taxon>
        <taxon>Cytophagia</taxon>
        <taxon>Cytophagales</taxon>
        <taxon>Flectobacillaceae</taxon>
        <taxon>Arcicella</taxon>
    </lineage>
</organism>
<dbReference type="RefSeq" id="WP_323294832.1">
    <property type="nucleotide sequence ID" value="NZ_JAYFUM010000001.1"/>
</dbReference>
<dbReference type="InterPro" id="IPR029030">
    <property type="entry name" value="Caspase-like_dom_sf"/>
</dbReference>
<accession>A0ABU5Q4W5</accession>
<evidence type="ECO:0000313" key="4">
    <source>
        <dbReference type="Proteomes" id="UP001302949"/>
    </source>
</evidence>
<proteinExistence type="predicted"/>
<comment type="caution">
    <text evidence="3">The sequence shown here is derived from an EMBL/GenBank/DDBJ whole genome shotgun (WGS) entry which is preliminary data.</text>
</comment>
<evidence type="ECO:0000259" key="2">
    <source>
        <dbReference type="Pfam" id="PF01364"/>
    </source>
</evidence>
<keyword evidence="1" id="KW-0732">Signal</keyword>
<dbReference type="InterPro" id="IPR001769">
    <property type="entry name" value="Gingipain"/>
</dbReference>
<dbReference type="InterPro" id="IPR029031">
    <property type="entry name" value="Gingipain_N_sf"/>
</dbReference>
<feature type="domain" description="Gingipain" evidence="2">
    <location>
        <begin position="414"/>
        <end position="786"/>
    </location>
</feature>
<dbReference type="EMBL" id="JAYFUM010000001">
    <property type="protein sequence ID" value="MEA5137652.1"/>
    <property type="molecule type" value="Genomic_DNA"/>
</dbReference>
<reference evidence="3 4" key="1">
    <citation type="submission" date="2023-12" db="EMBL/GenBank/DDBJ databases">
        <title>Novel species of the genus Arcicella isolated from rivers.</title>
        <authorList>
            <person name="Lu H."/>
        </authorList>
    </citation>
    <scope>NUCLEOTIDE SEQUENCE [LARGE SCALE GENOMIC DNA]</scope>
    <source>
        <strain evidence="3 4">KCTC 23307</strain>
    </source>
</reference>
<keyword evidence="4" id="KW-1185">Reference proteome</keyword>
<dbReference type="Gene3D" id="3.40.50.1460">
    <property type="match status" value="1"/>
</dbReference>
<protein>
    <submittedName>
        <fullName evidence="3">Type IX secretion system sortase PorU</fullName>
    </submittedName>
</protein>